<dbReference type="FunCoup" id="A0A6P8ZLR4">
    <property type="interactions" value="165"/>
</dbReference>
<dbReference type="InterPro" id="IPR036236">
    <property type="entry name" value="Znf_C2H2_sf"/>
</dbReference>
<dbReference type="Pfam" id="PF05699">
    <property type="entry name" value="Dimer_Tnp_hAT"/>
    <property type="match status" value="1"/>
</dbReference>
<dbReference type="Pfam" id="PF02892">
    <property type="entry name" value="zf-BED"/>
    <property type="match status" value="1"/>
</dbReference>
<dbReference type="InterPro" id="IPR003656">
    <property type="entry name" value="Znf_BED"/>
</dbReference>
<evidence type="ECO:0000256" key="7">
    <source>
        <dbReference type="ARBA" id="ARBA00023163"/>
    </source>
</evidence>
<gene>
    <name evidence="13" type="primary">LOC117644152</name>
</gene>
<keyword evidence="6" id="KW-0238">DNA-binding</keyword>
<dbReference type="PANTHER" id="PTHR46481">
    <property type="entry name" value="ZINC FINGER BED DOMAIN-CONTAINING PROTEIN 4"/>
    <property type="match status" value="1"/>
</dbReference>
<accession>A0A6P8ZLR4</accession>
<evidence type="ECO:0000256" key="1">
    <source>
        <dbReference type="ARBA" id="ARBA00004123"/>
    </source>
</evidence>
<keyword evidence="12" id="KW-1185">Reference proteome</keyword>
<dbReference type="SUPFAM" id="SSF53098">
    <property type="entry name" value="Ribonuclease H-like"/>
    <property type="match status" value="1"/>
</dbReference>
<reference evidence="13" key="1">
    <citation type="submission" date="2025-08" db="UniProtKB">
        <authorList>
            <consortium name="RefSeq"/>
        </authorList>
    </citation>
    <scope>IDENTIFICATION</scope>
    <source>
        <tissue evidence="13">Total insect</tissue>
    </source>
</reference>
<comment type="subcellular location">
    <subcellularLocation>
        <location evidence="1">Nucleus</location>
    </subcellularLocation>
</comment>
<evidence type="ECO:0000256" key="3">
    <source>
        <dbReference type="ARBA" id="ARBA00022771"/>
    </source>
</evidence>
<keyword evidence="5" id="KW-0805">Transcription regulation</keyword>
<dbReference type="PROSITE" id="PS50808">
    <property type="entry name" value="ZF_BED"/>
    <property type="match status" value="1"/>
</dbReference>
<dbReference type="AlphaFoldDB" id="A0A6P8ZLR4"/>
<evidence type="ECO:0000256" key="10">
    <source>
        <dbReference type="SAM" id="MobiDB-lite"/>
    </source>
</evidence>
<dbReference type="GO" id="GO:0003677">
    <property type="term" value="F:DNA binding"/>
    <property type="evidence" value="ECO:0007669"/>
    <property type="project" value="UniProtKB-KW"/>
</dbReference>
<dbReference type="InterPro" id="IPR052035">
    <property type="entry name" value="ZnF_BED_domain_contain"/>
</dbReference>
<evidence type="ECO:0000313" key="13">
    <source>
        <dbReference type="RefSeq" id="XP_034239309.1"/>
    </source>
</evidence>
<keyword evidence="2" id="KW-0479">Metal-binding</keyword>
<dbReference type="InParanoid" id="A0A6P8ZLR4"/>
<evidence type="ECO:0000259" key="11">
    <source>
        <dbReference type="PROSITE" id="PS50808"/>
    </source>
</evidence>
<keyword evidence="4" id="KW-0862">Zinc</keyword>
<keyword evidence="8" id="KW-0539">Nucleus</keyword>
<dbReference type="SMART" id="SM00614">
    <property type="entry name" value="ZnF_BED"/>
    <property type="match status" value="1"/>
</dbReference>
<dbReference type="InterPro" id="IPR008906">
    <property type="entry name" value="HATC_C_dom"/>
</dbReference>
<dbReference type="Proteomes" id="UP000515158">
    <property type="component" value="Unplaced"/>
</dbReference>
<dbReference type="KEGG" id="tpal:117644152"/>
<keyword evidence="3 9" id="KW-0863">Zinc-finger</keyword>
<evidence type="ECO:0000256" key="5">
    <source>
        <dbReference type="ARBA" id="ARBA00023015"/>
    </source>
</evidence>
<proteinExistence type="predicted"/>
<sequence length="749" mass="84893">MPMKPRVRVQRGATLETPVKKKVSQRGTMADSSVQNILSRLMEEKHTFTYKKLVVPMSMRSPYWKYYGFPATEDGDILTKVKIVCVLCKAQLAYNKNTSNLRMHLQNRHAKELMELVAEHPPEIRPSHKQQQAQVQEEQEISPIRHTSNNSKQQKRTKCHRSLENTDSGFTKQGNVYFTQADGSIEIDGDLQFMSDPNISISNFTQDEETSSTIQIFSPPTAANPNVVLQQGSENNKNISDAIAEFLILDLQRADVVEGRGFQRLIATLRSPCEIPSKGRLVDEILPSMQCHLKESEQEFLQLFTGDYGITIEEWVSNNDESFLTFSVHYQHKTEPSLETRVMSTVHCPNSNGVDLHEYWTVFIDALFSEWHINANKVTAIVIATSCTELIQVLASKNFILVPCLMYSLQECASFLLSLSDVHPVLQKCRALLGLIHRHPTALASLRMQEPELQVDEPVVTDCPAIWMTTYQMLEQLSLRRALFPSVLENVTELSADQRLQLLLSEEEWTVVDDIVAALGPFKVAVLTLSEERFPLLSLLEPLLWQLCSSHLQDKDGDSLLVMKLKQILRDNLAAKYVNEDVRTLLRTSTMLDPRFKTLGYADEDVKEDVYERIQKSLEELYEQNPTSIEFSPTPNKKPRLSGMALLLGGVCETKGSVGLNDKAKLELDQFKSETSAPLDACPLQWWSHGSVKCPNLVHLARRYLTLPAAVMPAHRIPLPQALIFHERRKILAPDEADTLLFLNTNYHG</sequence>
<evidence type="ECO:0000256" key="2">
    <source>
        <dbReference type="ARBA" id="ARBA00022723"/>
    </source>
</evidence>
<dbReference type="RefSeq" id="XP_034239309.1">
    <property type="nucleotide sequence ID" value="XM_034383418.1"/>
</dbReference>
<feature type="domain" description="BED-type" evidence="11">
    <location>
        <begin position="58"/>
        <end position="116"/>
    </location>
</feature>
<dbReference type="GO" id="GO:0046983">
    <property type="term" value="F:protein dimerization activity"/>
    <property type="evidence" value="ECO:0007669"/>
    <property type="project" value="InterPro"/>
</dbReference>
<dbReference type="GO" id="GO:0008270">
    <property type="term" value="F:zinc ion binding"/>
    <property type="evidence" value="ECO:0007669"/>
    <property type="project" value="UniProtKB-KW"/>
</dbReference>
<evidence type="ECO:0000256" key="6">
    <source>
        <dbReference type="ARBA" id="ARBA00023125"/>
    </source>
</evidence>
<name>A0A6P8ZLR4_THRPL</name>
<protein>
    <submittedName>
        <fullName evidence="13">Zinc finger BED domain-containing protein 1-like isoform X1</fullName>
    </submittedName>
</protein>
<feature type="region of interest" description="Disordered" evidence="10">
    <location>
        <begin position="124"/>
        <end position="166"/>
    </location>
</feature>
<dbReference type="SUPFAM" id="SSF57667">
    <property type="entry name" value="beta-beta-alpha zinc fingers"/>
    <property type="match status" value="1"/>
</dbReference>
<organism evidence="13">
    <name type="scientific">Thrips palmi</name>
    <name type="common">Melon thrips</name>
    <dbReference type="NCBI Taxonomy" id="161013"/>
    <lineage>
        <taxon>Eukaryota</taxon>
        <taxon>Metazoa</taxon>
        <taxon>Ecdysozoa</taxon>
        <taxon>Arthropoda</taxon>
        <taxon>Hexapoda</taxon>
        <taxon>Insecta</taxon>
        <taxon>Pterygota</taxon>
        <taxon>Neoptera</taxon>
        <taxon>Paraneoptera</taxon>
        <taxon>Thysanoptera</taxon>
        <taxon>Terebrantia</taxon>
        <taxon>Thripoidea</taxon>
        <taxon>Thripidae</taxon>
        <taxon>Thrips</taxon>
    </lineage>
</organism>
<dbReference type="GO" id="GO:0005634">
    <property type="term" value="C:nucleus"/>
    <property type="evidence" value="ECO:0007669"/>
    <property type="project" value="UniProtKB-SubCell"/>
</dbReference>
<dbReference type="PANTHER" id="PTHR46481:SF10">
    <property type="entry name" value="ZINC FINGER BED DOMAIN-CONTAINING PROTEIN 39"/>
    <property type="match status" value="1"/>
</dbReference>
<keyword evidence="7" id="KW-0804">Transcription</keyword>
<dbReference type="InterPro" id="IPR012337">
    <property type="entry name" value="RNaseH-like_sf"/>
</dbReference>
<dbReference type="OrthoDB" id="1607513at2759"/>
<evidence type="ECO:0000256" key="9">
    <source>
        <dbReference type="PROSITE-ProRule" id="PRU00027"/>
    </source>
</evidence>
<evidence type="ECO:0000256" key="4">
    <source>
        <dbReference type="ARBA" id="ARBA00022833"/>
    </source>
</evidence>
<evidence type="ECO:0000313" key="12">
    <source>
        <dbReference type="Proteomes" id="UP000515158"/>
    </source>
</evidence>
<dbReference type="GeneID" id="117644152"/>
<dbReference type="GO" id="GO:0009791">
    <property type="term" value="P:post-embryonic development"/>
    <property type="evidence" value="ECO:0007669"/>
    <property type="project" value="UniProtKB-ARBA"/>
</dbReference>
<evidence type="ECO:0000256" key="8">
    <source>
        <dbReference type="ARBA" id="ARBA00023242"/>
    </source>
</evidence>